<dbReference type="Proteomes" id="UP000237073">
    <property type="component" value="Unassembled WGS sequence"/>
</dbReference>
<organism evidence="4 6">
    <name type="scientific">Superficieibacter electus</name>
    <dbReference type="NCBI Taxonomy" id="2022662"/>
    <lineage>
        <taxon>Bacteria</taxon>
        <taxon>Pseudomonadati</taxon>
        <taxon>Pseudomonadota</taxon>
        <taxon>Gammaproteobacteria</taxon>
        <taxon>Enterobacterales</taxon>
        <taxon>Enterobacteriaceae</taxon>
        <taxon>Superficieibacter</taxon>
    </lineage>
</organism>
<feature type="region of interest" description="Disordered" evidence="1">
    <location>
        <begin position="203"/>
        <end position="231"/>
    </location>
</feature>
<reference evidence="5 6" key="1">
    <citation type="submission" date="2018-01" db="EMBL/GenBank/DDBJ databases">
        <title>Superficieibacter electus gen. nov., sp. nov., an extended-spectrum beta-lactamase possessing member of the Enterobacteriaceae family, isolated from intensive care unit surfaces.</title>
        <authorList>
            <person name="Potter R.F."/>
            <person name="D'Souza A.W."/>
        </authorList>
    </citation>
    <scope>NUCLEOTIDE SEQUENCE [LARGE SCALE GENOMIC DNA]</scope>
    <source>
        <strain evidence="4 6">BP-1</strain>
        <strain evidence="3 5">BP-2</strain>
    </source>
</reference>
<name>A0A2P5GVD2_9ENTR</name>
<evidence type="ECO:0000313" key="3">
    <source>
        <dbReference type="EMBL" id="POP42318.1"/>
    </source>
</evidence>
<proteinExistence type="predicted"/>
<dbReference type="Pfam" id="PF18352">
    <property type="entry name" value="Gp138_N"/>
    <property type="match status" value="1"/>
</dbReference>
<dbReference type="EMBL" id="PQGD01000002">
    <property type="protein sequence ID" value="POP50507.1"/>
    <property type="molecule type" value="Genomic_DNA"/>
</dbReference>
<gene>
    <name evidence="4" type="ORF">CHU32_03530</name>
    <name evidence="3" type="ORF">CHU33_19815</name>
</gene>
<comment type="caution">
    <text evidence="4">The sequence shown here is derived from an EMBL/GenBank/DDBJ whole genome shotgun (WGS) entry which is preliminary data.</text>
</comment>
<keyword evidence="5" id="KW-1185">Reference proteome</keyword>
<dbReference type="Proteomes" id="UP000247005">
    <property type="component" value="Unassembled WGS sequence"/>
</dbReference>
<feature type="compositionally biased region" description="Basic and acidic residues" evidence="1">
    <location>
        <begin position="203"/>
        <end position="219"/>
    </location>
</feature>
<evidence type="ECO:0000256" key="1">
    <source>
        <dbReference type="SAM" id="MobiDB-lite"/>
    </source>
</evidence>
<dbReference type="AlphaFoldDB" id="A0A2P5GVD2"/>
<accession>A0A2P5GVD2</accession>
<feature type="domain" description="Phage protein Gp138 N-terminal" evidence="2">
    <location>
        <begin position="36"/>
        <end position="132"/>
    </location>
</feature>
<evidence type="ECO:0000313" key="6">
    <source>
        <dbReference type="Proteomes" id="UP000247005"/>
    </source>
</evidence>
<protein>
    <recommendedName>
        <fullName evidence="2">Phage protein Gp138 N-terminal domain-containing protein</fullName>
    </recommendedName>
</protein>
<sequence>MADIAKPSQNPGNDGTMAGMLRGVFGKLIQGLDDMLPAQIVSYDRKENRACVQPMIAMVTTEKERITRAQLVSVPVLNIGGGNYMLSFNLKPGDYGWIKASDRDISLYLQNLAEEQPNTRRMHSFEDGLFIPDVMTKYQIADEDVEHAVLQTLDGKTRLAIWPDKVKITAMNGLEVDGPLKVTGDTMLEKRLVVKGRTRLEGGADIDSRPYESHWHGGVDRGQGNTNGPYA</sequence>
<dbReference type="InterPro" id="IPR041599">
    <property type="entry name" value="Gp138_N"/>
</dbReference>
<dbReference type="OrthoDB" id="1903830at2"/>
<evidence type="ECO:0000313" key="4">
    <source>
        <dbReference type="EMBL" id="POP50507.1"/>
    </source>
</evidence>
<dbReference type="InterPro" id="IPR037026">
    <property type="entry name" value="Vgr_OB-fold_dom_sf"/>
</dbReference>
<evidence type="ECO:0000313" key="5">
    <source>
        <dbReference type="Proteomes" id="UP000237073"/>
    </source>
</evidence>
<dbReference type="RefSeq" id="WP_103677788.1">
    <property type="nucleotide sequence ID" value="NZ_PQGD01000002.1"/>
</dbReference>
<dbReference type="Gene3D" id="2.40.50.230">
    <property type="entry name" value="Gp5 N-terminal domain"/>
    <property type="match status" value="1"/>
</dbReference>
<dbReference type="EMBL" id="PQGE01000020">
    <property type="protein sequence ID" value="POP42318.1"/>
    <property type="molecule type" value="Genomic_DNA"/>
</dbReference>
<evidence type="ECO:0000259" key="2">
    <source>
        <dbReference type="Pfam" id="PF18352"/>
    </source>
</evidence>